<protein>
    <submittedName>
        <fullName evidence="2">Uncharacterized protein</fullName>
    </submittedName>
</protein>
<organism evidence="2 3">
    <name type="scientific">Streptomyces curacoi</name>
    <dbReference type="NCBI Taxonomy" id="146536"/>
    <lineage>
        <taxon>Bacteria</taxon>
        <taxon>Bacillati</taxon>
        <taxon>Actinomycetota</taxon>
        <taxon>Actinomycetes</taxon>
        <taxon>Kitasatosporales</taxon>
        <taxon>Streptomycetaceae</taxon>
        <taxon>Streptomyces</taxon>
    </lineage>
</organism>
<accession>A0A117NWN3</accession>
<evidence type="ECO:0000256" key="1">
    <source>
        <dbReference type="SAM" id="MobiDB-lite"/>
    </source>
</evidence>
<dbReference type="EMBL" id="LMWJ01000030">
    <property type="protein sequence ID" value="KUM68814.1"/>
    <property type="molecule type" value="Genomic_DNA"/>
</dbReference>
<comment type="caution">
    <text evidence="2">The sequence shown here is derived from an EMBL/GenBank/DDBJ whole genome shotgun (WGS) entry which is preliminary data.</text>
</comment>
<dbReference type="Proteomes" id="UP000054024">
    <property type="component" value="Unassembled WGS sequence"/>
</dbReference>
<evidence type="ECO:0000313" key="3">
    <source>
        <dbReference type="Proteomes" id="UP000054024"/>
    </source>
</evidence>
<feature type="region of interest" description="Disordered" evidence="1">
    <location>
        <begin position="113"/>
        <end position="135"/>
    </location>
</feature>
<reference evidence="2 3" key="1">
    <citation type="submission" date="2015-10" db="EMBL/GenBank/DDBJ databases">
        <title>Draft genome sequence of Streptomyces curacoi DSM 40107, type strain for the species Streptomyces curacoi.</title>
        <authorList>
            <person name="Ruckert C."/>
            <person name="Winkler A."/>
            <person name="Kalinowski J."/>
            <person name="Kampfer P."/>
            <person name="Glaeser S."/>
        </authorList>
    </citation>
    <scope>NUCLEOTIDE SEQUENCE [LARGE SCALE GENOMIC DNA]</scope>
    <source>
        <strain evidence="2 3">DSM 40107</strain>
    </source>
</reference>
<proteinExistence type="predicted"/>
<sequence length="135" mass="14045">MVEGVQADLVALVDHAPHQVGVARGHGAGDEEHREGAVLVEHVQDLGGPLRVRAVVEGEDQTVVPQAQALGTAAAGVDDRAALQDPLRHPVGGAGRPYAVVGQDLVVDIAVQHQHRHQGDEGERGQQQAHGETAA</sequence>
<evidence type="ECO:0000313" key="2">
    <source>
        <dbReference type="EMBL" id="KUM68814.1"/>
    </source>
</evidence>
<dbReference type="AlphaFoldDB" id="A0A117NWN3"/>
<keyword evidence="3" id="KW-1185">Reference proteome</keyword>
<feature type="compositionally biased region" description="Polar residues" evidence="1">
    <location>
        <begin position="125"/>
        <end position="135"/>
    </location>
</feature>
<name>A0A117NWN3_9ACTN</name>
<gene>
    <name evidence="2" type="ORF">AQI70_32920</name>
</gene>